<organism evidence="10 11">
    <name type="scientific">Collimonas fungivorans (strain Ter331)</name>
    <dbReference type="NCBI Taxonomy" id="1005048"/>
    <lineage>
        <taxon>Bacteria</taxon>
        <taxon>Pseudomonadati</taxon>
        <taxon>Pseudomonadota</taxon>
        <taxon>Betaproteobacteria</taxon>
        <taxon>Burkholderiales</taxon>
        <taxon>Oxalobacteraceae</taxon>
        <taxon>Collimonas</taxon>
    </lineage>
</organism>
<keyword evidence="10" id="KW-0560">Oxidoreductase</keyword>
<comment type="cofactor">
    <cofactor evidence="8">
        <name>[2Fe-2S] cluster</name>
        <dbReference type="ChEBI" id="CHEBI:190135"/>
    </cofactor>
</comment>
<dbReference type="GO" id="GO:0008860">
    <property type="term" value="F:ferredoxin-NAD+ reductase activity"/>
    <property type="evidence" value="ECO:0007669"/>
    <property type="project" value="UniProtKB-EC"/>
</dbReference>
<keyword evidence="6" id="KW-0408">Iron</keyword>
<evidence type="ECO:0000256" key="4">
    <source>
        <dbReference type="ARBA" id="ARBA00022723"/>
    </source>
</evidence>
<protein>
    <submittedName>
        <fullName evidence="10">Ferredoxin</fullName>
        <ecNumber evidence="10">1.18.1.3</ecNumber>
    </submittedName>
</protein>
<evidence type="ECO:0000256" key="1">
    <source>
        <dbReference type="ARBA" id="ARBA00007874"/>
    </source>
</evidence>
<name>G0AFE6_COLFT</name>
<keyword evidence="5" id="KW-0249">Electron transport</keyword>
<dbReference type="SUPFAM" id="SSF54292">
    <property type="entry name" value="2Fe-2S ferredoxin-like"/>
    <property type="match status" value="1"/>
</dbReference>
<evidence type="ECO:0000256" key="3">
    <source>
        <dbReference type="ARBA" id="ARBA00022714"/>
    </source>
</evidence>
<accession>G0AFE6</accession>
<reference evidence="10 11" key="4">
    <citation type="journal article" date="2010" name="Environ. Microbiol.">
        <title>The bacterial genus Collimonas: mycophagy, weathering and other adaptive solutions to life in oligotrophic soil environments.</title>
        <authorList>
            <person name="Leveau J.H."/>
            <person name="Uroz S."/>
            <person name="de Boer W."/>
        </authorList>
    </citation>
    <scope>NUCLEOTIDE SEQUENCE [LARGE SCALE GENOMIC DNA]</scope>
    <source>
        <strain evidence="10 11">Ter331</strain>
    </source>
</reference>
<keyword evidence="2" id="KW-0813">Transport</keyword>
<gene>
    <name evidence="10" type="ordered locus">CFU_4132</name>
</gene>
<evidence type="ECO:0000313" key="11">
    <source>
        <dbReference type="Proteomes" id="UP000008392"/>
    </source>
</evidence>
<dbReference type="PANTHER" id="PTHR43112:SF3">
    <property type="entry name" value="FERREDOXIN-2, CHLOROPLASTIC"/>
    <property type="match status" value="1"/>
</dbReference>
<reference evidence="10 11" key="5">
    <citation type="journal article" date="2011" name="ISME J.">
        <title>Dual transcriptional profiling of a bacterial/fungal confrontation: Collimonas fungivorans versus Aspergillus niger.</title>
        <authorList>
            <person name="Mela F."/>
            <person name="Fritsche K."/>
            <person name="de Boer W."/>
            <person name="van Veen J.A."/>
            <person name="de Graaff L.H."/>
            <person name="van den Berg M."/>
            <person name="Leveau J.H."/>
        </authorList>
    </citation>
    <scope>NUCLEOTIDE SEQUENCE [LARGE SCALE GENOMIC DNA]</scope>
    <source>
        <strain evidence="10 11">Ter331</strain>
    </source>
</reference>
<evidence type="ECO:0000256" key="6">
    <source>
        <dbReference type="ARBA" id="ARBA00023004"/>
    </source>
</evidence>
<dbReference type="GO" id="GO:0051537">
    <property type="term" value="F:2 iron, 2 sulfur cluster binding"/>
    <property type="evidence" value="ECO:0007669"/>
    <property type="project" value="UniProtKB-KW"/>
</dbReference>
<dbReference type="CDD" id="cd00207">
    <property type="entry name" value="fer2"/>
    <property type="match status" value="1"/>
</dbReference>
<dbReference type="InterPro" id="IPR036010">
    <property type="entry name" value="2Fe-2S_ferredoxin-like_sf"/>
</dbReference>
<reference evidence="11" key="6">
    <citation type="submission" date="2011-05" db="EMBL/GenBank/DDBJ databases">
        <title>Complete sequence of Collimonas fungivorans Ter331.</title>
        <authorList>
            <person name="Leveau J.H."/>
        </authorList>
    </citation>
    <scope>NUCLEOTIDE SEQUENCE [LARGE SCALE GENOMIC DNA]</scope>
    <source>
        <strain evidence="11">Ter331</strain>
    </source>
</reference>
<keyword evidence="7" id="KW-0411">Iron-sulfur</keyword>
<dbReference type="PANTHER" id="PTHR43112">
    <property type="entry name" value="FERREDOXIN"/>
    <property type="match status" value="1"/>
</dbReference>
<keyword evidence="4" id="KW-0479">Metal-binding</keyword>
<dbReference type="EC" id="1.18.1.3" evidence="10"/>
<proteinExistence type="inferred from homology"/>
<dbReference type="GO" id="GO:0046872">
    <property type="term" value="F:metal ion binding"/>
    <property type="evidence" value="ECO:0007669"/>
    <property type="project" value="UniProtKB-KW"/>
</dbReference>
<sequence>MAGTTRSMAAADLAAGPWILQDERHHTMIFQAEFTVRIEPQGWTFAASDAVPLLQAARNAAIGLPSSCRNGTCRTCMCRLLSGQIRYQIEWPGLSSDEKKDGYILPCIAYPQSDLVIEEPRATALPLPVLG</sequence>
<dbReference type="Gene3D" id="3.10.20.30">
    <property type="match status" value="1"/>
</dbReference>
<dbReference type="KEGG" id="cfu:CFU_4132"/>
<dbReference type="HOGENOM" id="CLU_082632_7_2_4"/>
<dbReference type="AlphaFoldDB" id="G0AFE6"/>
<dbReference type="Pfam" id="PF00111">
    <property type="entry name" value="Fer2"/>
    <property type="match status" value="1"/>
</dbReference>
<evidence type="ECO:0000259" key="9">
    <source>
        <dbReference type="PROSITE" id="PS51085"/>
    </source>
</evidence>
<dbReference type="PROSITE" id="PS51085">
    <property type="entry name" value="2FE2S_FER_2"/>
    <property type="match status" value="1"/>
</dbReference>
<evidence type="ECO:0000256" key="7">
    <source>
        <dbReference type="ARBA" id="ARBA00023014"/>
    </source>
</evidence>
<dbReference type="InterPro" id="IPR012675">
    <property type="entry name" value="Beta-grasp_dom_sf"/>
</dbReference>
<dbReference type="InterPro" id="IPR001041">
    <property type="entry name" value="2Fe-2S_ferredoxin-type"/>
</dbReference>
<dbReference type="Proteomes" id="UP000008392">
    <property type="component" value="Chromosome"/>
</dbReference>
<dbReference type="eggNOG" id="COG1018">
    <property type="taxonomic scope" value="Bacteria"/>
</dbReference>
<reference evidence="10 11" key="1">
    <citation type="journal article" date="2004" name="Environ. Microbiol.">
        <title>Phylogeny-function analysis of (meta)genomic libraries: screening for expression of ribosomal RNA genes by large-insert library fluorescent in situ hybridization (LIL-FISH).</title>
        <authorList>
            <person name="Leveau J.H."/>
            <person name="Gerards S."/>
            <person name="de Boer W."/>
            <person name="van Veen J.A."/>
        </authorList>
    </citation>
    <scope>NUCLEOTIDE SEQUENCE [LARGE SCALE GENOMIC DNA]</scope>
    <source>
        <strain evidence="10 11">Ter331</strain>
    </source>
</reference>
<evidence type="ECO:0000313" key="10">
    <source>
        <dbReference type="EMBL" id="AEK63954.1"/>
    </source>
</evidence>
<reference evidence="10 11" key="2">
    <citation type="journal article" date="2006" name="J. Microbiol. Methods">
        <title>Genomic flank-sequencing of plasposon insertion sites for rapid identification of functional genes.</title>
        <authorList>
            <person name="Leveau J.H."/>
            <person name="Gerards S."/>
            <person name="Fritsche K."/>
            <person name="Zondag G."/>
            <person name="van Veen J.A."/>
        </authorList>
    </citation>
    <scope>NUCLEOTIDE SEQUENCE [LARGE SCALE GENOMIC DNA]</scope>
    <source>
        <strain evidence="10 11">Ter331</strain>
    </source>
</reference>
<evidence type="ECO:0000256" key="2">
    <source>
        <dbReference type="ARBA" id="ARBA00022448"/>
    </source>
</evidence>
<evidence type="ECO:0000256" key="5">
    <source>
        <dbReference type="ARBA" id="ARBA00022982"/>
    </source>
</evidence>
<keyword evidence="3" id="KW-0001">2Fe-2S</keyword>
<evidence type="ECO:0000256" key="8">
    <source>
        <dbReference type="ARBA" id="ARBA00034078"/>
    </source>
</evidence>
<keyword evidence="11" id="KW-1185">Reference proteome</keyword>
<feature type="domain" description="2Fe-2S ferredoxin-type" evidence="9">
    <location>
        <begin position="32"/>
        <end position="123"/>
    </location>
</feature>
<reference evidence="10 11" key="3">
    <citation type="journal article" date="2008" name="FEMS Microbiol. Ecol.">
        <title>Identification and characterization of genes underlying chitinolysis in Collimonas fungivorans Ter331.</title>
        <authorList>
            <person name="Fritsche K."/>
            <person name="de Boer W."/>
            <person name="Gerards S."/>
            <person name="van den Berg M."/>
            <person name="van Veen J.A."/>
            <person name="Leveau J.H."/>
        </authorList>
    </citation>
    <scope>NUCLEOTIDE SEQUENCE [LARGE SCALE GENOMIC DNA]</scope>
    <source>
        <strain evidence="10 11">Ter331</strain>
    </source>
</reference>
<comment type="similarity">
    <text evidence="1">Belongs to the 2Fe2S plant-type ferredoxin family.</text>
</comment>
<dbReference type="EMBL" id="CP002745">
    <property type="protein sequence ID" value="AEK63954.1"/>
    <property type="molecule type" value="Genomic_DNA"/>
</dbReference>
<dbReference type="STRING" id="1005048.CFU_4132"/>